<feature type="transmembrane region" description="Helical" evidence="6">
    <location>
        <begin position="737"/>
        <end position="756"/>
    </location>
</feature>
<feature type="transmembrane region" description="Helical" evidence="6">
    <location>
        <begin position="961"/>
        <end position="982"/>
    </location>
</feature>
<reference evidence="7 8" key="1">
    <citation type="journal article" date="2004" name="Science">
        <title>The genome of the diatom Thalassiosira pseudonana: ecology, evolution, and metabolism.</title>
        <authorList>
            <person name="Armbrust E.V."/>
            <person name="Berges J.A."/>
            <person name="Bowler C."/>
            <person name="Green B.R."/>
            <person name="Martinez D."/>
            <person name="Putnam N.H."/>
            <person name="Zhou S."/>
            <person name="Allen A.E."/>
            <person name="Apt K.E."/>
            <person name="Bechner M."/>
            <person name="Brzezinski M.A."/>
            <person name="Chaal B.K."/>
            <person name="Chiovitti A."/>
            <person name="Davis A.K."/>
            <person name="Demarest M.S."/>
            <person name="Detter J.C."/>
            <person name="Glavina T."/>
            <person name="Goodstein D."/>
            <person name="Hadi M.Z."/>
            <person name="Hellsten U."/>
            <person name="Hildebrand M."/>
            <person name="Jenkins B.D."/>
            <person name="Jurka J."/>
            <person name="Kapitonov V.V."/>
            <person name="Kroger N."/>
            <person name="Lau W.W."/>
            <person name="Lane T.W."/>
            <person name="Larimer F.W."/>
            <person name="Lippmeier J.C."/>
            <person name="Lucas S."/>
            <person name="Medina M."/>
            <person name="Montsant A."/>
            <person name="Obornik M."/>
            <person name="Parker M.S."/>
            <person name="Palenik B."/>
            <person name="Pazour G.J."/>
            <person name="Richardson P.M."/>
            <person name="Rynearson T.A."/>
            <person name="Saito M.A."/>
            <person name="Schwartz D.C."/>
            <person name="Thamatrakoln K."/>
            <person name="Valentin K."/>
            <person name="Vardi A."/>
            <person name="Wilkerson F.P."/>
            <person name="Rokhsar D.S."/>
        </authorList>
    </citation>
    <scope>NUCLEOTIDE SEQUENCE [LARGE SCALE GENOMIC DNA]</scope>
    <source>
        <strain evidence="7 8">CCMP1335</strain>
    </source>
</reference>
<evidence type="ECO:0000313" key="7">
    <source>
        <dbReference type="EMBL" id="EED90215.1"/>
    </source>
</evidence>
<dbReference type="HOGENOM" id="CLU_273916_0_0_1"/>
<keyword evidence="2 6" id="KW-0812">Transmembrane</keyword>
<keyword evidence="3 6" id="KW-1133">Transmembrane helix</keyword>
<dbReference type="EMBL" id="CM000645">
    <property type="protein sequence ID" value="EED90215.1"/>
    <property type="molecule type" value="Genomic_DNA"/>
</dbReference>
<evidence type="ECO:0000313" key="8">
    <source>
        <dbReference type="Proteomes" id="UP000001449"/>
    </source>
</evidence>
<dbReference type="GO" id="GO:0016020">
    <property type="term" value="C:membrane"/>
    <property type="evidence" value="ECO:0000318"/>
    <property type="project" value="GO_Central"/>
</dbReference>
<evidence type="ECO:0000256" key="6">
    <source>
        <dbReference type="SAM" id="Phobius"/>
    </source>
</evidence>
<gene>
    <name evidence="7" type="ORF">THAPSDRAFT_23967</name>
</gene>
<reference evidence="7 8" key="2">
    <citation type="journal article" date="2008" name="Nature">
        <title>The Phaeodactylum genome reveals the evolutionary history of diatom genomes.</title>
        <authorList>
            <person name="Bowler C."/>
            <person name="Allen A.E."/>
            <person name="Badger J.H."/>
            <person name="Grimwood J."/>
            <person name="Jabbari K."/>
            <person name="Kuo A."/>
            <person name="Maheswari U."/>
            <person name="Martens C."/>
            <person name="Maumus F."/>
            <person name="Otillar R.P."/>
            <person name="Rayko E."/>
            <person name="Salamov A."/>
            <person name="Vandepoele K."/>
            <person name="Beszteri B."/>
            <person name="Gruber A."/>
            <person name="Heijde M."/>
            <person name="Katinka M."/>
            <person name="Mock T."/>
            <person name="Valentin K."/>
            <person name="Verret F."/>
            <person name="Berges J.A."/>
            <person name="Brownlee C."/>
            <person name="Cadoret J.P."/>
            <person name="Chiovitti A."/>
            <person name="Choi C.J."/>
            <person name="Coesel S."/>
            <person name="De Martino A."/>
            <person name="Detter J.C."/>
            <person name="Durkin C."/>
            <person name="Falciatore A."/>
            <person name="Fournet J."/>
            <person name="Haruta M."/>
            <person name="Huysman M.J."/>
            <person name="Jenkins B.D."/>
            <person name="Jiroutova K."/>
            <person name="Jorgensen R.E."/>
            <person name="Joubert Y."/>
            <person name="Kaplan A."/>
            <person name="Kroger N."/>
            <person name="Kroth P.G."/>
            <person name="La Roche J."/>
            <person name="Lindquist E."/>
            <person name="Lommer M."/>
            <person name="Martin-Jezequel V."/>
            <person name="Lopez P.J."/>
            <person name="Lucas S."/>
            <person name="Mangogna M."/>
            <person name="McGinnis K."/>
            <person name="Medlin L.K."/>
            <person name="Montsant A."/>
            <person name="Oudot-Le Secq M.P."/>
            <person name="Napoli C."/>
            <person name="Obornik M."/>
            <person name="Parker M.S."/>
            <person name="Petit J.L."/>
            <person name="Porcel B.M."/>
            <person name="Poulsen N."/>
            <person name="Robison M."/>
            <person name="Rychlewski L."/>
            <person name="Rynearson T.A."/>
            <person name="Schmutz J."/>
            <person name="Shapiro H."/>
            <person name="Siaut M."/>
            <person name="Stanley M."/>
            <person name="Sussman M.R."/>
            <person name="Taylor A.R."/>
            <person name="Vardi A."/>
            <person name="von Dassow P."/>
            <person name="Vyverman W."/>
            <person name="Willis A."/>
            <person name="Wyrwicz L.S."/>
            <person name="Rokhsar D.S."/>
            <person name="Weissenbach J."/>
            <person name="Armbrust E.V."/>
            <person name="Green B.R."/>
            <person name="Van de Peer Y."/>
            <person name="Grigoriev I.V."/>
        </authorList>
    </citation>
    <scope>NUCLEOTIDE SEQUENCE [LARGE SCALE GENOMIC DNA]</scope>
    <source>
        <strain evidence="7 8">CCMP1335</strain>
    </source>
</reference>
<dbReference type="PaxDb" id="35128-Thaps23967"/>
<protein>
    <recommendedName>
        <fullName evidence="9">SPX domain-containing protein</fullName>
    </recommendedName>
</protein>
<dbReference type="Proteomes" id="UP000001449">
    <property type="component" value="Chromosome 9"/>
</dbReference>
<evidence type="ECO:0000256" key="2">
    <source>
        <dbReference type="ARBA" id="ARBA00022692"/>
    </source>
</evidence>
<evidence type="ECO:0000256" key="5">
    <source>
        <dbReference type="SAM" id="MobiDB-lite"/>
    </source>
</evidence>
<dbReference type="Gene3D" id="1.20.1250.20">
    <property type="entry name" value="MFS general substrate transporter like domains"/>
    <property type="match status" value="1"/>
</dbReference>
<dbReference type="InParanoid" id="B8C838"/>
<dbReference type="GeneID" id="7449321"/>
<organism evidence="7 8">
    <name type="scientific">Thalassiosira pseudonana</name>
    <name type="common">Marine diatom</name>
    <name type="synonym">Cyclotella nana</name>
    <dbReference type="NCBI Taxonomy" id="35128"/>
    <lineage>
        <taxon>Eukaryota</taxon>
        <taxon>Sar</taxon>
        <taxon>Stramenopiles</taxon>
        <taxon>Ochrophyta</taxon>
        <taxon>Bacillariophyta</taxon>
        <taxon>Coscinodiscophyceae</taxon>
        <taxon>Thalassiosirophycidae</taxon>
        <taxon>Thalassiosirales</taxon>
        <taxon>Thalassiosiraceae</taxon>
        <taxon>Thalassiosira</taxon>
    </lineage>
</organism>
<evidence type="ECO:0000256" key="3">
    <source>
        <dbReference type="ARBA" id="ARBA00022989"/>
    </source>
</evidence>
<dbReference type="PANTHER" id="PTHR23510:SF64">
    <property type="entry name" value="INNER MEMBRANE TRANSPORT PROTEIN YAJR"/>
    <property type="match status" value="1"/>
</dbReference>
<dbReference type="RefSeq" id="XP_002292240.1">
    <property type="nucleotide sequence ID" value="XM_002292204.1"/>
</dbReference>
<dbReference type="KEGG" id="tps:THAPSDRAFT_23967"/>
<dbReference type="InterPro" id="IPR036259">
    <property type="entry name" value="MFS_trans_sf"/>
</dbReference>
<keyword evidence="8" id="KW-1185">Reference proteome</keyword>
<feature type="region of interest" description="Disordered" evidence="5">
    <location>
        <begin position="1"/>
        <end position="28"/>
    </location>
</feature>
<dbReference type="InterPro" id="IPR051068">
    <property type="entry name" value="MFS_Domain-Containing_Protein"/>
</dbReference>
<evidence type="ECO:0000256" key="4">
    <source>
        <dbReference type="ARBA" id="ARBA00023136"/>
    </source>
</evidence>
<feature type="transmembrane region" description="Helical" evidence="6">
    <location>
        <begin position="672"/>
        <end position="691"/>
    </location>
</feature>
<sequence>MAVNDILQTPVPRPATAPTSNNDNIIDNNDPSCQDWNAHHISYPLLDSTLSFFAERRAGLRARVRDSDGYYFNANNAASGAVDVGNSYVGGCSGGINAVLKVKEVDFNAIMDEYATRAPFANNDSDDNKNNANTTGNVMEYAGQRALGKTPPGASKQARNLKEMPKLNVGEVALNVPLGDNGGENVPSSPYLRMGGSTNDDPSNNIHNSLLKEAEIIQRLSFLERSELSAVLDSEVERAATFYRLRISELAPPREDGGTVPNFMLCGVVGNEENCGQFNFMCGDEDDRIDVPSVLGGPSSTPKLNPNSSFVEDDDELVSPSQNLPSLTFTQMGNEILELYAFITTNIIVVRQVLIRYDAFVRSLEGTPMSSWYQTTRRQKVRGRSSDYRDLLYYSKLQRLSRAYINEYKRHVELEQASGDGDGVGVGEGGERKRKRRLKELSKAFYKIVDSAEEMKKRHRMKWRQPAMNLMEEEEEEEVVAATNVAAVPTVGSLNSRTCTPTTFASAELPDTPVPSTPTGSPQVPLKPPDYSNLLPTSSNQNLDIGEDIAYQIRIFKCIQSKTQRSIEKSYNGYISGFWDNAVATMRDYFLLGSVSDNLSLMPEFLIMRGKSLKSNLLVVAQWREARNAWRYGLIDLPLEQKVQQKQQPFNEWFGGFCGESRDEKNTFKTSFGLSLNILGCFFYMMNYYIVEPSSTRYANALGQGDAMSGLIIGAMPWAALFSAIIYSIWSNRCYRSPLLTSGILLVLGNLLYATAYQYNSIEMALCGRFMTGLGGPRSMNRRYIADTTPLARRTAVNAAFGTATALGAALGPGTAILLDRLDLQFNLPVYGTVYLNGLTGPGYLMALLWMIYVITLSLAFQEPERAGLEEQRQKEISEESTPAITPRSEYEMANIDSSSAIRWNPREPATPKLDKFDCVSEQGLCDSEGLCIGSEPHVSSDDDAPKDDGQDASMWSQAMFVLNHLTLPVRICLFLLFSKMFTVESVISAASMVTKNRYGWAVQQVGTLGTIVGCLTIPISIFIGWISQYREDRVLMIWLMSFAALGMGLLVDVTDFVSTETDTFNEGSALAVGPRRYIAGYLLVFCSVQAFDGVVGSVLSKVIPTALATGTLNSGLLATVVGTFGRACGDVFITSVGYIDLRQIMNLLFVPSFFILISDLALIGWNYDILTA</sequence>
<keyword evidence="4 6" id="KW-0472">Membrane</keyword>
<dbReference type="AlphaFoldDB" id="B8C838"/>
<dbReference type="GO" id="GO:0022857">
    <property type="term" value="F:transmembrane transporter activity"/>
    <property type="evidence" value="ECO:0000318"/>
    <property type="project" value="GO_Central"/>
</dbReference>
<feature type="transmembrane region" description="Helical" evidence="6">
    <location>
        <begin position="1078"/>
        <end position="1100"/>
    </location>
</feature>
<comment type="subcellular location">
    <subcellularLocation>
        <location evidence="1">Membrane</location>
        <topology evidence="1">Multi-pass membrane protein</topology>
    </subcellularLocation>
</comment>
<name>B8C838_THAPS</name>
<proteinExistence type="predicted"/>
<dbReference type="InterPro" id="IPR011701">
    <property type="entry name" value="MFS"/>
</dbReference>
<feature type="transmembrane region" description="Helical" evidence="6">
    <location>
        <begin position="843"/>
        <end position="861"/>
    </location>
</feature>
<feature type="region of interest" description="Disordered" evidence="5">
    <location>
        <begin position="503"/>
        <end position="523"/>
    </location>
</feature>
<feature type="transmembrane region" description="Helical" evidence="6">
    <location>
        <begin position="1148"/>
        <end position="1168"/>
    </location>
</feature>
<dbReference type="PANTHER" id="PTHR23510">
    <property type="entry name" value="INNER MEMBRANE TRANSPORT PROTEIN YAJR"/>
    <property type="match status" value="1"/>
</dbReference>
<feature type="transmembrane region" description="Helical" evidence="6">
    <location>
        <begin position="711"/>
        <end position="730"/>
    </location>
</feature>
<dbReference type="Pfam" id="PF07690">
    <property type="entry name" value="MFS_1"/>
    <property type="match status" value="1"/>
</dbReference>
<accession>B8C838</accession>
<feature type="transmembrane region" description="Helical" evidence="6">
    <location>
        <begin position="1002"/>
        <end position="1024"/>
    </location>
</feature>
<dbReference type="eggNOG" id="KOG2325">
    <property type="taxonomic scope" value="Eukaryota"/>
</dbReference>
<feature type="transmembrane region" description="Helical" evidence="6">
    <location>
        <begin position="1036"/>
        <end position="1058"/>
    </location>
</feature>
<dbReference type="SUPFAM" id="SSF103473">
    <property type="entry name" value="MFS general substrate transporter"/>
    <property type="match status" value="1"/>
</dbReference>
<evidence type="ECO:0000256" key="1">
    <source>
        <dbReference type="ARBA" id="ARBA00004141"/>
    </source>
</evidence>
<evidence type="ECO:0008006" key="9">
    <source>
        <dbReference type="Google" id="ProtNLM"/>
    </source>
</evidence>